<dbReference type="InterPro" id="IPR013546">
    <property type="entry name" value="PII_UdlTrfase/GS_AdlTrfase"/>
</dbReference>
<dbReference type="RefSeq" id="WP_167223754.1">
    <property type="nucleotide sequence ID" value="NZ_JAAQPH010000006.1"/>
</dbReference>
<evidence type="ECO:0000256" key="3">
    <source>
        <dbReference type="ARBA" id="ARBA00022741"/>
    </source>
</evidence>
<dbReference type="Gene3D" id="3.30.460.10">
    <property type="entry name" value="Beta Polymerase, domain 2"/>
    <property type="match status" value="2"/>
</dbReference>
<feature type="domain" description="Glutamate-ammonia ligase adenylyltransferase repeated" evidence="8">
    <location>
        <begin position="569"/>
        <end position="812"/>
    </location>
</feature>
<evidence type="ECO:0000256" key="5">
    <source>
        <dbReference type="ARBA" id="ARBA00022842"/>
    </source>
</evidence>
<dbReference type="GO" id="GO:0005829">
    <property type="term" value="C:cytosol"/>
    <property type="evidence" value="ECO:0007669"/>
    <property type="project" value="TreeGrafter"/>
</dbReference>
<dbReference type="GO" id="GO:0008882">
    <property type="term" value="F:[glutamate-ammonia-ligase] adenylyltransferase activity"/>
    <property type="evidence" value="ECO:0007669"/>
    <property type="project" value="UniProtKB-UniRule"/>
</dbReference>
<evidence type="ECO:0000313" key="10">
    <source>
        <dbReference type="EMBL" id="NIA68789.1"/>
    </source>
</evidence>
<feature type="domain" description="Glutamate-ammonia ligase adenylyltransferase repeated" evidence="8">
    <location>
        <begin position="46"/>
        <end position="291"/>
    </location>
</feature>
<dbReference type="EMBL" id="JAAQPH010000006">
    <property type="protein sequence ID" value="NIA68789.1"/>
    <property type="molecule type" value="Genomic_DNA"/>
</dbReference>
<comment type="catalytic activity">
    <reaction evidence="7">
        <text>[glutamine synthetase]-L-tyrosine + ATP = [glutamine synthetase]-O(4)-(5'-adenylyl)-L-tyrosine + diphosphate</text>
        <dbReference type="Rhea" id="RHEA:18589"/>
        <dbReference type="Rhea" id="RHEA-COMP:10660"/>
        <dbReference type="Rhea" id="RHEA-COMP:10661"/>
        <dbReference type="ChEBI" id="CHEBI:30616"/>
        <dbReference type="ChEBI" id="CHEBI:33019"/>
        <dbReference type="ChEBI" id="CHEBI:46858"/>
        <dbReference type="ChEBI" id="CHEBI:83624"/>
        <dbReference type="EC" id="2.7.7.42"/>
    </reaction>
</comment>
<keyword evidence="6 7" id="KW-0511">Multifunctional enzyme</keyword>
<dbReference type="Gene3D" id="1.20.120.330">
    <property type="entry name" value="Nucleotidyltransferases domain 2"/>
    <property type="match status" value="2"/>
</dbReference>
<proteinExistence type="inferred from homology"/>
<dbReference type="NCBIfam" id="NF008292">
    <property type="entry name" value="PRK11072.1"/>
    <property type="match status" value="1"/>
</dbReference>
<evidence type="ECO:0000256" key="4">
    <source>
        <dbReference type="ARBA" id="ARBA00022840"/>
    </source>
</evidence>
<dbReference type="AlphaFoldDB" id="A0A967CC70"/>
<dbReference type="GO" id="GO:0000820">
    <property type="term" value="P:regulation of glutamine family amino acid metabolic process"/>
    <property type="evidence" value="ECO:0007669"/>
    <property type="project" value="UniProtKB-UniRule"/>
</dbReference>
<keyword evidence="2 7" id="KW-0548">Nucleotidyltransferase</keyword>
<organism evidence="10 11">
    <name type="scientific">Pelagibius litoralis</name>
    <dbReference type="NCBI Taxonomy" id="374515"/>
    <lineage>
        <taxon>Bacteria</taxon>
        <taxon>Pseudomonadati</taxon>
        <taxon>Pseudomonadota</taxon>
        <taxon>Alphaproteobacteria</taxon>
        <taxon>Rhodospirillales</taxon>
        <taxon>Rhodovibrionaceae</taxon>
        <taxon>Pelagibius</taxon>
    </lineage>
</organism>
<comment type="cofactor">
    <cofactor evidence="7">
        <name>Mg(2+)</name>
        <dbReference type="ChEBI" id="CHEBI:18420"/>
    </cofactor>
</comment>
<keyword evidence="1 7" id="KW-0808">Transferase</keyword>
<feature type="region of interest" description="Adenylyl transferase" evidence="7">
    <location>
        <begin position="464"/>
        <end position="989"/>
    </location>
</feature>
<dbReference type="GO" id="GO:0047388">
    <property type="term" value="F:[glutamine synthetase]-adenylyl-L-tyrosine phosphorylase activity"/>
    <property type="evidence" value="ECO:0007669"/>
    <property type="project" value="UniProtKB-EC"/>
</dbReference>
<comment type="catalytic activity">
    <reaction evidence="7">
        <text>[glutamine synthetase]-O(4)-(5'-adenylyl)-L-tyrosine + phosphate = [glutamine synthetase]-L-tyrosine + ADP</text>
        <dbReference type="Rhea" id="RHEA:43716"/>
        <dbReference type="Rhea" id="RHEA-COMP:10660"/>
        <dbReference type="Rhea" id="RHEA-COMP:10661"/>
        <dbReference type="ChEBI" id="CHEBI:43474"/>
        <dbReference type="ChEBI" id="CHEBI:46858"/>
        <dbReference type="ChEBI" id="CHEBI:83624"/>
        <dbReference type="ChEBI" id="CHEBI:456216"/>
        <dbReference type="EC" id="2.7.7.89"/>
    </reaction>
</comment>
<dbReference type="InterPro" id="IPR005190">
    <property type="entry name" value="GlnE_rpt_dom"/>
</dbReference>
<evidence type="ECO:0000256" key="2">
    <source>
        <dbReference type="ARBA" id="ARBA00022695"/>
    </source>
</evidence>
<evidence type="ECO:0000313" key="11">
    <source>
        <dbReference type="Proteomes" id="UP000761264"/>
    </source>
</evidence>
<dbReference type="GO" id="GO:0000287">
    <property type="term" value="F:magnesium ion binding"/>
    <property type="evidence" value="ECO:0007669"/>
    <property type="project" value="UniProtKB-UniRule"/>
</dbReference>
<evidence type="ECO:0000256" key="6">
    <source>
        <dbReference type="ARBA" id="ARBA00023268"/>
    </source>
</evidence>
<dbReference type="EC" id="2.7.7.89" evidence="7"/>
<feature type="region of interest" description="Adenylyl removase" evidence="7">
    <location>
        <begin position="1"/>
        <end position="458"/>
    </location>
</feature>
<keyword evidence="3 7" id="KW-0547">Nucleotide-binding</keyword>
<dbReference type="EC" id="2.7.7.42" evidence="7"/>
<dbReference type="Pfam" id="PF03710">
    <property type="entry name" value="GlnE"/>
    <property type="match status" value="2"/>
</dbReference>
<name>A0A967CC70_9PROT</name>
<gene>
    <name evidence="7" type="primary">glnE</name>
    <name evidence="10" type="ORF">HBA54_09315</name>
</gene>
<keyword evidence="5 7" id="KW-0460">Magnesium</keyword>
<dbReference type="GO" id="GO:0005524">
    <property type="term" value="F:ATP binding"/>
    <property type="evidence" value="ECO:0007669"/>
    <property type="project" value="UniProtKB-UniRule"/>
</dbReference>
<comment type="caution">
    <text evidence="10">The sequence shown here is derived from an EMBL/GenBank/DDBJ whole genome shotgun (WGS) entry which is preliminary data.</text>
</comment>
<dbReference type="NCBIfam" id="NF010706">
    <property type="entry name" value="PRK14108.1"/>
    <property type="match status" value="1"/>
</dbReference>
<reference evidence="10" key="1">
    <citation type="submission" date="2020-03" db="EMBL/GenBank/DDBJ databases">
        <title>Genome of Pelagibius litoralis DSM 21314T.</title>
        <authorList>
            <person name="Wang G."/>
        </authorList>
    </citation>
    <scope>NUCLEOTIDE SEQUENCE</scope>
    <source>
        <strain evidence="10">DSM 21314</strain>
    </source>
</reference>
<evidence type="ECO:0000259" key="9">
    <source>
        <dbReference type="Pfam" id="PF08335"/>
    </source>
</evidence>
<protein>
    <recommendedName>
        <fullName evidence="7">Bifunctional glutamine synthetase adenylyltransferase/adenylyl-removing enzyme</fullName>
    </recommendedName>
    <alternativeName>
        <fullName evidence="7">ATP:glutamine synthetase adenylyltransferase</fullName>
    </alternativeName>
    <alternativeName>
        <fullName evidence="7">ATase</fullName>
    </alternativeName>
    <domain>
        <recommendedName>
            <fullName evidence="7">Glutamine synthetase adenylyl-L-tyrosine phosphorylase</fullName>
            <ecNumber evidence="7">2.7.7.89</ecNumber>
        </recommendedName>
        <alternativeName>
            <fullName evidence="7">Adenylyl removase</fullName>
            <shortName evidence="7">AR</shortName>
            <shortName evidence="7">AT-N</shortName>
        </alternativeName>
    </domain>
    <domain>
        <recommendedName>
            <fullName evidence="7">Glutamine synthetase adenylyl transferase</fullName>
            <ecNumber evidence="7">2.7.7.42</ecNumber>
        </recommendedName>
        <alternativeName>
            <fullName evidence="7">Adenylyl transferase</fullName>
            <shortName evidence="7">AT</shortName>
            <shortName evidence="7">AT-C</shortName>
        </alternativeName>
    </domain>
</protein>
<dbReference type="SUPFAM" id="SSF81301">
    <property type="entry name" value="Nucleotidyltransferase"/>
    <property type="match status" value="2"/>
</dbReference>
<keyword evidence="11" id="KW-1185">Reference proteome</keyword>
<evidence type="ECO:0000256" key="7">
    <source>
        <dbReference type="HAMAP-Rule" id="MF_00802"/>
    </source>
</evidence>
<comment type="function">
    <text evidence="7">Involved in the regulation of glutamine synthetase GlnA, a key enzyme in the process to assimilate ammonia. When cellular nitrogen levels are high, the C-terminal adenylyl transferase (AT) inactivates GlnA by covalent transfer of an adenylyl group from ATP to specific tyrosine residue of GlnA, thus reducing its activity. Conversely, when nitrogen levels are low, the N-terminal adenylyl removase (AR) activates GlnA by removing the adenylyl group by phosphorolysis, increasing its activity. The regulatory region of GlnE binds the signal transduction protein PII (GlnB) which indicates the nitrogen status of the cell.</text>
</comment>
<sequence length="989" mass="109020">MPGTLQPSNGEAWLERWRAKAETASDPALRDFLEQLDLAPAGPLLLQSIFANSPFLSQCLTADIGLLPDTLKYGPQWVLRKALEDLKSKAAGCRDQAELMRCLRLLRRRAAFAIAYTDITGLWDVAAVTQALSDFAETAVDAALASLLRQAEDRGELALAASGGQATGDCGLAILGMGKLGAGELNYSSDIDLIVIFDPEKIDYRHSRGIHQGMVRFTRDLMRVLDEHTAEGYVFRTDLRLRPDPSAMPLAISVNAALTYYESLGQNWERAAMIKARPIAGDRELGARFLDELRPFVWRKHLDFWAIEDVHSIKRQINAHKGGSVIAINGHNVKLGRGGIREIEFFAQTQQLIWGGRDPSLRAPKTKEALAALVFSGHIDQAVADGLCEAYDFLRRLEHRLQMIEDQQTHEIPKDDEAVDSLAVFLGYRDPARFRDDLLARLRLVEDHYAHLFEESPSLSSPGSSSPGSLVFTGGQADPETLSTLAGLGFDDPNRAWKLVSGWHHGRYRAVRSDRSRQMLTELVPSVLDLLGKTREPDQALVKFDSFLAGLPAGVQLFSLLCSNPRLLELLAEIMGSAPLLADRLTRNPSLLEAVLSSDFFDPLPPGENLEQELQHVLTDAKDLQDTLDLTRRWTNDRRFQVGVHILRHKGTVDDSGRALSDIAAAALRALYQPVIEDLARNHGHLSGSGLAVVALGKMGGREMTVSSDLDLILLYEPGPANHQSDGAKPLDPARYYARLAQRLINAVTAQTGEGTLYEIDMRLRPSGNAGPIATSLSAFRRYYAEQAWSWEHMALTRARVIAGPLDFCTRVEESLRHILARPRDPESLLADVAAMRRRLHKERPAKSLWSVKYAAGGLIDLEFLAQYLQLREAASHPEVLATPTQEAYERLAAVGVLEGETAAALIEATRFLRQVQEALRLTVGPAFDADTLSPALQASLAASTGMESFAALRDHLVATLDWVRNIFAERIDRPARPATAETDSIALP</sequence>
<dbReference type="Pfam" id="PF08335">
    <property type="entry name" value="GlnD_UR_UTase"/>
    <property type="match status" value="2"/>
</dbReference>
<dbReference type="InterPro" id="IPR023057">
    <property type="entry name" value="GlnE"/>
</dbReference>
<feature type="domain" description="PII-uridylyltransferase/Glutamine-synthetase adenylyltransferase" evidence="9">
    <location>
        <begin position="836"/>
        <end position="970"/>
    </location>
</feature>
<dbReference type="SUPFAM" id="SSF81593">
    <property type="entry name" value="Nucleotidyltransferase substrate binding subunit/domain"/>
    <property type="match status" value="2"/>
</dbReference>
<comment type="similarity">
    <text evidence="7">Belongs to the GlnE family.</text>
</comment>
<dbReference type="HAMAP" id="MF_00802">
    <property type="entry name" value="GlnE"/>
    <property type="match status" value="1"/>
</dbReference>
<feature type="domain" description="PII-uridylyltransferase/Glutamine-synthetase adenylyltransferase" evidence="9">
    <location>
        <begin position="314"/>
        <end position="453"/>
    </location>
</feature>
<dbReference type="PANTHER" id="PTHR30621:SF0">
    <property type="entry name" value="BIFUNCTIONAL GLUTAMINE SYNTHETASE ADENYLYLTRANSFERASE_ADENYLYL-REMOVING ENZYME"/>
    <property type="match status" value="1"/>
</dbReference>
<dbReference type="Gene3D" id="1.20.120.1510">
    <property type="match status" value="1"/>
</dbReference>
<dbReference type="CDD" id="cd05401">
    <property type="entry name" value="NT_GlnE_GlnD_like"/>
    <property type="match status" value="2"/>
</dbReference>
<evidence type="ECO:0000256" key="1">
    <source>
        <dbReference type="ARBA" id="ARBA00022679"/>
    </source>
</evidence>
<keyword evidence="4 7" id="KW-0067">ATP-binding</keyword>
<dbReference type="PANTHER" id="PTHR30621">
    <property type="entry name" value="GLUTAMINE SYNTHETASE ADENYLYLTRANSFERASE"/>
    <property type="match status" value="1"/>
</dbReference>
<dbReference type="InterPro" id="IPR043519">
    <property type="entry name" value="NT_sf"/>
</dbReference>
<accession>A0A967CC70</accession>
<evidence type="ECO:0000259" key="8">
    <source>
        <dbReference type="Pfam" id="PF03710"/>
    </source>
</evidence>
<dbReference type="Proteomes" id="UP000761264">
    <property type="component" value="Unassembled WGS sequence"/>
</dbReference>